<comment type="cofactor">
    <cofactor evidence="1 12">
        <name>pyridoxal 5'-phosphate</name>
        <dbReference type="ChEBI" id="CHEBI:597326"/>
    </cofactor>
</comment>
<evidence type="ECO:0000256" key="9">
    <source>
        <dbReference type="ARBA" id="ARBA00023066"/>
    </source>
</evidence>
<dbReference type="InterPro" id="IPR009006">
    <property type="entry name" value="Ala_racemase/Decarboxylase_C"/>
</dbReference>
<dbReference type="NCBIfam" id="NF003763">
    <property type="entry name" value="PRK05354.1"/>
    <property type="match status" value="1"/>
</dbReference>
<dbReference type="Proteomes" id="UP001528850">
    <property type="component" value="Unassembled WGS sequence"/>
</dbReference>
<dbReference type="Pfam" id="PF17810">
    <property type="entry name" value="Arg_decarb_HB"/>
    <property type="match status" value="1"/>
</dbReference>
<keyword evidence="5 12" id="KW-0479">Metal-binding</keyword>
<dbReference type="SUPFAM" id="SSF51419">
    <property type="entry name" value="PLP-binding barrel"/>
    <property type="match status" value="1"/>
</dbReference>
<keyword evidence="11 12" id="KW-0456">Lyase</keyword>
<dbReference type="PIRSF" id="PIRSF001336">
    <property type="entry name" value="Arg_decrbxlase"/>
    <property type="match status" value="1"/>
</dbReference>
<gene>
    <name evidence="12 16" type="primary">speA</name>
    <name evidence="16" type="ORF">P3W24_16595</name>
</gene>
<evidence type="ECO:0000256" key="1">
    <source>
        <dbReference type="ARBA" id="ARBA00001933"/>
    </source>
</evidence>
<dbReference type="Pfam" id="PF17944">
    <property type="entry name" value="Arg_decarbox_C"/>
    <property type="match status" value="1"/>
</dbReference>
<dbReference type="InterPro" id="IPR000183">
    <property type="entry name" value="Orn/DAP/Arg_de-COase"/>
</dbReference>
<dbReference type="PANTHER" id="PTHR43295">
    <property type="entry name" value="ARGININE DECARBOXYLASE"/>
    <property type="match status" value="1"/>
</dbReference>
<dbReference type="GO" id="GO:0008792">
    <property type="term" value="F:arginine decarboxylase activity"/>
    <property type="evidence" value="ECO:0007669"/>
    <property type="project" value="UniProtKB-EC"/>
</dbReference>
<dbReference type="CDD" id="cd06830">
    <property type="entry name" value="PLPDE_III_ADC"/>
    <property type="match status" value="1"/>
</dbReference>
<organism evidence="16 17">
    <name type="scientific">Luteibacter sahnii</name>
    <dbReference type="NCBI Taxonomy" id="3021977"/>
    <lineage>
        <taxon>Bacteria</taxon>
        <taxon>Pseudomonadati</taxon>
        <taxon>Pseudomonadota</taxon>
        <taxon>Gammaproteobacteria</taxon>
        <taxon>Lysobacterales</taxon>
        <taxon>Rhodanobacteraceae</taxon>
        <taxon>Luteibacter</taxon>
    </lineage>
</organism>
<dbReference type="PROSITE" id="PS00879">
    <property type="entry name" value="ODR_DC_2_2"/>
    <property type="match status" value="1"/>
</dbReference>
<dbReference type="PRINTS" id="PR01179">
    <property type="entry name" value="ODADCRBXLASE"/>
</dbReference>
<comment type="similarity">
    <text evidence="4 12">Belongs to the Orn/Lys/Arg decarboxylase class-II family. SpeA subfamily.</text>
</comment>
<dbReference type="EC" id="4.1.1.19" evidence="12"/>
<keyword evidence="6 12" id="KW-0210">Decarboxylase</keyword>
<dbReference type="PRINTS" id="PR01180">
    <property type="entry name" value="ARGDCRBXLASE"/>
</dbReference>
<keyword evidence="7 12" id="KW-0460">Magnesium</keyword>
<dbReference type="Pfam" id="PF02784">
    <property type="entry name" value="Orn_Arg_deC_N"/>
    <property type="match status" value="1"/>
</dbReference>
<dbReference type="EMBL" id="JARJJS010000005">
    <property type="protein sequence ID" value="MDF4026593.1"/>
    <property type="molecule type" value="Genomic_DNA"/>
</dbReference>
<dbReference type="InterPro" id="IPR022653">
    <property type="entry name" value="De-COase2_pyr-phos_BS"/>
</dbReference>
<evidence type="ECO:0000313" key="17">
    <source>
        <dbReference type="Proteomes" id="UP001528850"/>
    </source>
</evidence>
<keyword evidence="17" id="KW-1185">Reference proteome</keyword>
<evidence type="ECO:0000313" key="16">
    <source>
        <dbReference type="EMBL" id="MDF4026593.1"/>
    </source>
</evidence>
<reference evidence="16 17" key="1">
    <citation type="journal article" date="2024" name="Curr. Microbiol.">
        <title>Luteibacter sahnii sp. nov., A Novel Yellow-Colored Xanthomonadin Pigment Producing Probiotic Bacterium from Healthy Rice Seed Microbiome.</title>
        <authorList>
            <person name="Jaiswal G."/>
            <person name="Rana R."/>
            <person name="Nayak P.K."/>
            <person name="Chouhan R."/>
            <person name="Gandhi S.G."/>
            <person name="Patel H.K."/>
            <person name="Patil P.B."/>
        </authorList>
    </citation>
    <scope>NUCLEOTIDE SEQUENCE [LARGE SCALE GENOMIC DNA]</scope>
    <source>
        <strain evidence="16 17">PPL201</strain>
    </source>
</reference>
<protein>
    <recommendedName>
        <fullName evidence="12">Biosynthetic arginine decarboxylase</fullName>
        <shortName evidence="12">ADC</shortName>
        <ecNumber evidence="12">4.1.1.19</ecNumber>
    </recommendedName>
</protein>
<evidence type="ECO:0000256" key="2">
    <source>
        <dbReference type="ARBA" id="ARBA00001946"/>
    </source>
</evidence>
<dbReference type="RefSeq" id="WP_320552346.1">
    <property type="nucleotide sequence ID" value="NZ_JAQLOK010000007.1"/>
</dbReference>
<dbReference type="NCBIfam" id="TIGR01273">
    <property type="entry name" value="speA"/>
    <property type="match status" value="1"/>
</dbReference>
<evidence type="ECO:0000256" key="7">
    <source>
        <dbReference type="ARBA" id="ARBA00022842"/>
    </source>
</evidence>
<feature type="modified residue" description="N6-(pyridoxal phosphate)lysine" evidence="12">
    <location>
        <position position="100"/>
    </location>
</feature>
<evidence type="ECO:0000256" key="12">
    <source>
        <dbReference type="HAMAP-Rule" id="MF_01417"/>
    </source>
</evidence>
<dbReference type="InterPro" id="IPR029066">
    <property type="entry name" value="PLP-binding_barrel"/>
</dbReference>
<evidence type="ECO:0000256" key="4">
    <source>
        <dbReference type="ARBA" id="ARBA00008357"/>
    </source>
</evidence>
<evidence type="ECO:0000256" key="5">
    <source>
        <dbReference type="ARBA" id="ARBA00022723"/>
    </source>
</evidence>
<dbReference type="InterPro" id="IPR040634">
    <property type="entry name" value="Arg_decarb_HB"/>
</dbReference>
<keyword evidence="8 12" id="KW-0663">Pyridoxal phosphate</keyword>
<evidence type="ECO:0000256" key="10">
    <source>
        <dbReference type="ARBA" id="ARBA00023115"/>
    </source>
</evidence>
<dbReference type="InterPro" id="IPR022644">
    <property type="entry name" value="De-COase2_N"/>
</dbReference>
<comment type="caution">
    <text evidence="16">The sequence shown here is derived from an EMBL/GenBank/DDBJ whole genome shotgun (WGS) entry which is preliminary data.</text>
</comment>
<name>A0ABT6BFG6_9GAMM</name>
<dbReference type="Gene3D" id="1.20.58.930">
    <property type="match status" value="1"/>
</dbReference>
<evidence type="ECO:0000259" key="13">
    <source>
        <dbReference type="Pfam" id="PF02784"/>
    </source>
</evidence>
<evidence type="ECO:0000259" key="14">
    <source>
        <dbReference type="Pfam" id="PF17810"/>
    </source>
</evidence>
<comment type="pathway">
    <text evidence="12">Amine and polyamine biosynthesis; agmatine biosynthesis; agmatine from L-arginine: step 1/1.</text>
</comment>
<comment type="cofactor">
    <cofactor evidence="2 12">
        <name>Mg(2+)</name>
        <dbReference type="ChEBI" id="CHEBI:18420"/>
    </cofactor>
</comment>
<dbReference type="Gene3D" id="2.40.37.10">
    <property type="entry name" value="Lyase, Ornithine Decarboxylase, Chain A, domain 1"/>
    <property type="match status" value="1"/>
</dbReference>
<dbReference type="HAMAP" id="MF_01417">
    <property type="entry name" value="SpeA"/>
    <property type="match status" value="1"/>
</dbReference>
<dbReference type="Gene3D" id="3.20.20.10">
    <property type="entry name" value="Alanine racemase"/>
    <property type="match status" value="1"/>
</dbReference>
<dbReference type="SUPFAM" id="SSF50621">
    <property type="entry name" value="Alanine racemase C-terminal domain-like"/>
    <property type="match status" value="1"/>
</dbReference>
<evidence type="ECO:0000259" key="15">
    <source>
        <dbReference type="Pfam" id="PF17944"/>
    </source>
</evidence>
<feature type="domain" description="Arginine decarboxylase C-terminal helical" evidence="15">
    <location>
        <begin position="577"/>
        <end position="623"/>
    </location>
</feature>
<dbReference type="Gene3D" id="1.10.287.3440">
    <property type="match status" value="1"/>
</dbReference>
<sequence length="628" mass="68938">MANWTIDRAKLTYAIPHWSNGYVDVAGNGHLTIHPRGEKGPTLDLPAIVEEATRQGLRLPLLVRFPDILADRLARLQQAFAKAIDDADYAGGYTAIYPIKVNQQRGVVGELVAAGEHGFGLEAGSKPELMAVLAHARPGSMVVCNGYKDREYVRLALIGRKLGLRVHIVVEKLSELDHVLSEAKALDVEPLLGVRVRLASIGAGKWQNTGGDKGKFGLSPGQVLQLVEKLEAHGLKHTLRLQHFHMGSQISNVRDIAAGMREAVRYFVELHRLGVPIDVVDVGGGLGVDYEGTRSRSYNSINYSLGQYAASVVQPLAEAVAEHGMPAPTIFTESGRAMTAHHAVMVVNVTEVEEVPPGAVPPEREGEPAVLRHLRETHAELDHRPPLELFHEAQHHFAEGQTLYALGQLDLRDRATLDELFYAIANAVRPRLLPAERAHRQALDELDEKLVDKYFVNFSVFESVPDIWAIDQIFPIVPIARLNEEPARRGVIADLTCDSDGRIDHYVDAEGVDVSLPLHALKEGESYRLGIFMVGAYQETLGDIHNLFGDTDAVNVRATADGYAFAHVRRGDTTDLMLDYVGYDLKALRQSYADRIAAAGIDGDEARRLAEVLDKGLTGYTYLAEHVG</sequence>
<comment type="function">
    <text evidence="3 12">Catalyzes the biosynthesis of agmatine from arginine.</text>
</comment>
<feature type="binding site" evidence="12">
    <location>
        <begin position="280"/>
        <end position="290"/>
    </location>
    <ligand>
        <name>substrate</name>
    </ligand>
</feature>
<keyword evidence="9 12" id="KW-0745">Spermidine biosynthesis</keyword>
<dbReference type="InterPro" id="IPR041128">
    <property type="entry name" value="Arg_decarbox_C"/>
</dbReference>
<dbReference type="PROSITE" id="PS00878">
    <property type="entry name" value="ODR_DC_2_1"/>
    <property type="match status" value="1"/>
</dbReference>
<dbReference type="InterPro" id="IPR022657">
    <property type="entry name" value="De-COase2_CS"/>
</dbReference>
<keyword evidence="10 12" id="KW-0620">Polyamine biosynthesis</keyword>
<dbReference type="InterPro" id="IPR002985">
    <property type="entry name" value="Arg_decrbxlase"/>
</dbReference>
<feature type="domain" description="Orn/DAP/Arg decarboxylase 2 N-terminal" evidence="13">
    <location>
        <begin position="81"/>
        <end position="340"/>
    </location>
</feature>
<evidence type="ECO:0000256" key="11">
    <source>
        <dbReference type="ARBA" id="ARBA00023239"/>
    </source>
</evidence>
<proteinExistence type="inferred from homology"/>
<evidence type="ECO:0000256" key="3">
    <source>
        <dbReference type="ARBA" id="ARBA00002257"/>
    </source>
</evidence>
<comment type="catalytic activity">
    <reaction evidence="12">
        <text>L-arginine + H(+) = agmatine + CO2</text>
        <dbReference type="Rhea" id="RHEA:17641"/>
        <dbReference type="ChEBI" id="CHEBI:15378"/>
        <dbReference type="ChEBI" id="CHEBI:16526"/>
        <dbReference type="ChEBI" id="CHEBI:32682"/>
        <dbReference type="ChEBI" id="CHEBI:58145"/>
        <dbReference type="EC" id="4.1.1.19"/>
    </reaction>
</comment>
<accession>A0ABT6BFG6</accession>
<feature type="domain" description="Arginine decarboxylase helical bundle" evidence="14">
    <location>
        <begin position="365"/>
        <end position="447"/>
    </location>
</feature>
<evidence type="ECO:0000256" key="6">
    <source>
        <dbReference type="ARBA" id="ARBA00022793"/>
    </source>
</evidence>
<evidence type="ECO:0000256" key="8">
    <source>
        <dbReference type="ARBA" id="ARBA00022898"/>
    </source>
</evidence>
<dbReference type="PANTHER" id="PTHR43295:SF9">
    <property type="entry name" value="BIOSYNTHETIC ARGININE DECARBOXYLASE"/>
    <property type="match status" value="1"/>
</dbReference>